<keyword evidence="10" id="KW-1185">Reference proteome</keyword>
<dbReference type="Proteomes" id="UP000298325">
    <property type="component" value="Unassembled WGS sequence"/>
</dbReference>
<dbReference type="OrthoDB" id="9793581at2"/>
<evidence type="ECO:0000256" key="3">
    <source>
        <dbReference type="ARBA" id="ARBA00022475"/>
    </source>
</evidence>
<organism evidence="9 10">
    <name type="scientific">Marinobacter confluentis</name>
    <dbReference type="NCBI Taxonomy" id="1697557"/>
    <lineage>
        <taxon>Bacteria</taxon>
        <taxon>Pseudomonadati</taxon>
        <taxon>Pseudomonadota</taxon>
        <taxon>Gammaproteobacteria</taxon>
        <taxon>Pseudomonadales</taxon>
        <taxon>Marinobacteraceae</taxon>
        <taxon>Marinobacter</taxon>
    </lineage>
</organism>
<keyword evidence="4 7" id="KW-0812">Transmembrane</keyword>
<name>A0A4Z1CGG7_9GAMM</name>
<keyword evidence="7" id="KW-0813">Transport</keyword>
<dbReference type="InterPro" id="IPR003400">
    <property type="entry name" value="ExbD"/>
</dbReference>
<evidence type="ECO:0000256" key="8">
    <source>
        <dbReference type="SAM" id="Phobius"/>
    </source>
</evidence>
<protein>
    <submittedName>
        <fullName evidence="9">Biopolymer transporter ExbD</fullName>
    </submittedName>
</protein>
<dbReference type="GO" id="GO:0015031">
    <property type="term" value="P:protein transport"/>
    <property type="evidence" value="ECO:0007669"/>
    <property type="project" value="UniProtKB-KW"/>
</dbReference>
<dbReference type="GO" id="GO:0005886">
    <property type="term" value="C:plasma membrane"/>
    <property type="evidence" value="ECO:0007669"/>
    <property type="project" value="UniProtKB-SubCell"/>
</dbReference>
<keyword evidence="7" id="KW-0653">Protein transport</keyword>
<gene>
    <name evidence="9" type="ORF">E5Q11_11940</name>
</gene>
<dbReference type="Pfam" id="PF02472">
    <property type="entry name" value="ExbD"/>
    <property type="match status" value="1"/>
</dbReference>
<evidence type="ECO:0000313" key="10">
    <source>
        <dbReference type="Proteomes" id="UP000298325"/>
    </source>
</evidence>
<comment type="similarity">
    <text evidence="2 7">Belongs to the ExbD/TolR family.</text>
</comment>
<evidence type="ECO:0000256" key="5">
    <source>
        <dbReference type="ARBA" id="ARBA00022989"/>
    </source>
</evidence>
<feature type="transmembrane region" description="Helical" evidence="8">
    <location>
        <begin position="12"/>
        <end position="32"/>
    </location>
</feature>
<sequence length="139" mass="15524">MLFVEPRPARPLAIRMTPLIDVVFILLVFFMLTTRLLPVNLMEVSTDVQSESGAQQGEAVPEVRILAGQNLEWNQRSYSLKELVRELSGAGINRVNVTSSPEATVHDFTLTLSTLGANGIEPQWQRNQDKRSDYEGAEP</sequence>
<dbReference type="EMBL" id="SRPF01000003">
    <property type="protein sequence ID" value="TGN39344.1"/>
    <property type="molecule type" value="Genomic_DNA"/>
</dbReference>
<evidence type="ECO:0000256" key="4">
    <source>
        <dbReference type="ARBA" id="ARBA00022692"/>
    </source>
</evidence>
<comment type="subcellular location">
    <subcellularLocation>
        <location evidence="1">Cell membrane</location>
        <topology evidence="1">Single-pass membrane protein</topology>
    </subcellularLocation>
    <subcellularLocation>
        <location evidence="7">Cell membrane</location>
        <topology evidence="7">Single-pass type II membrane protein</topology>
    </subcellularLocation>
</comment>
<keyword evidence="5 8" id="KW-1133">Transmembrane helix</keyword>
<evidence type="ECO:0000256" key="1">
    <source>
        <dbReference type="ARBA" id="ARBA00004162"/>
    </source>
</evidence>
<reference evidence="9 10" key="1">
    <citation type="submission" date="2019-04" db="EMBL/GenBank/DDBJ databases">
        <authorList>
            <person name="Park S."/>
            <person name="Yoon J.-H."/>
        </authorList>
    </citation>
    <scope>NUCLEOTIDE SEQUENCE [LARGE SCALE GENOMIC DNA]</scope>
    <source>
        <strain evidence="9 10">HJM-18</strain>
    </source>
</reference>
<evidence type="ECO:0000256" key="2">
    <source>
        <dbReference type="ARBA" id="ARBA00005811"/>
    </source>
</evidence>
<evidence type="ECO:0000256" key="6">
    <source>
        <dbReference type="ARBA" id="ARBA00023136"/>
    </source>
</evidence>
<keyword evidence="3" id="KW-1003">Cell membrane</keyword>
<proteinExistence type="inferred from homology"/>
<dbReference type="AlphaFoldDB" id="A0A4Z1CGG7"/>
<comment type="caution">
    <text evidence="9">The sequence shown here is derived from an EMBL/GenBank/DDBJ whole genome shotgun (WGS) entry which is preliminary data.</text>
</comment>
<evidence type="ECO:0000313" key="9">
    <source>
        <dbReference type="EMBL" id="TGN39344.1"/>
    </source>
</evidence>
<dbReference type="PANTHER" id="PTHR30558">
    <property type="entry name" value="EXBD MEMBRANE COMPONENT OF PMF-DRIVEN MACROMOLECULE IMPORT SYSTEM"/>
    <property type="match status" value="1"/>
</dbReference>
<evidence type="ECO:0000256" key="7">
    <source>
        <dbReference type="RuleBase" id="RU003879"/>
    </source>
</evidence>
<dbReference type="GO" id="GO:0022857">
    <property type="term" value="F:transmembrane transporter activity"/>
    <property type="evidence" value="ECO:0007669"/>
    <property type="project" value="InterPro"/>
</dbReference>
<accession>A0A4Z1CGG7</accession>
<keyword evidence="6 8" id="KW-0472">Membrane</keyword>